<organism evidence="1">
    <name type="scientific">Torreya virus 1</name>
    <dbReference type="NCBI Taxonomy" id="2977995"/>
    <lineage>
        <taxon>Viruses</taxon>
        <taxon>Riboviria</taxon>
        <taxon>Orthornavirae</taxon>
        <taxon>Negarnaviricota</taxon>
        <taxon>Haploviricotina</taxon>
        <taxon>Monjiviricetes</taxon>
        <taxon>Mononegavirales</taxon>
        <taxon>Rhabdoviridae</taxon>
        <taxon>Betarhabdovirinae</taxon>
        <taxon>Betagymnorhavirus</taxon>
        <taxon>Betagymnorhavirus torreyae</taxon>
    </lineage>
</organism>
<dbReference type="EMBL" id="BK061818">
    <property type="protein sequence ID" value="DAZ90853.1"/>
    <property type="molecule type" value="Viral_cRNA"/>
</dbReference>
<proteinExistence type="predicted"/>
<protein>
    <submittedName>
        <fullName evidence="1">Protein 4</fullName>
    </submittedName>
</protein>
<name>A0A9N7AAN5_9RHAB</name>
<sequence length="152" mass="16748">MDISLEGNSPQTILERIFSICQWLTTCRIAYQTHMSSLSHDGINGALGVTDMACESLSNLAWDPNDCEECGRKCPFLSRPYRLSTGIVGRDICDQIIYGVISSSMDSGHIIDWDLTTMDNKIRCIPCLVWFLFHLSDLNLSLSSSSSGSSGS</sequence>
<evidence type="ECO:0000313" key="1">
    <source>
        <dbReference type="EMBL" id="DAZ90853.1"/>
    </source>
</evidence>
<reference evidence="1" key="1">
    <citation type="journal article" date="2022" name="bioRxiv">
        <title>Unlocking the hidden genetic diversity of varicosaviruses, the neglected plant rhabdoviruses.</title>
        <authorList>
            <person name="Bejerman N."/>
            <person name="Dietzgen R.G."/>
            <person name="Debat H."/>
        </authorList>
    </citation>
    <scope>NUCLEOTIDE SEQUENCE</scope>
</reference>
<accession>A0A9N7AAN5</accession>